<dbReference type="PANTHER" id="PTHR35175">
    <property type="entry name" value="DUF1289 DOMAIN-CONTAINING PROTEIN"/>
    <property type="match status" value="1"/>
</dbReference>
<organism evidence="1 2">
    <name type="scientific">Chromatocurvus halotolerans</name>
    <dbReference type="NCBI Taxonomy" id="1132028"/>
    <lineage>
        <taxon>Bacteria</taxon>
        <taxon>Pseudomonadati</taxon>
        <taxon>Pseudomonadota</taxon>
        <taxon>Gammaproteobacteria</taxon>
        <taxon>Cellvibrionales</taxon>
        <taxon>Halieaceae</taxon>
        <taxon>Chromatocurvus</taxon>
    </lineage>
</organism>
<gene>
    <name evidence="1" type="ORF">EV688_101381</name>
</gene>
<dbReference type="Proteomes" id="UP000294980">
    <property type="component" value="Unassembled WGS sequence"/>
</dbReference>
<dbReference type="OrthoDB" id="9811423at2"/>
<dbReference type="AlphaFoldDB" id="A0A4R2KX32"/>
<dbReference type="PANTHER" id="PTHR35175:SF2">
    <property type="entry name" value="DUF1289 DOMAIN-CONTAINING PROTEIN"/>
    <property type="match status" value="1"/>
</dbReference>
<dbReference type="InterPro" id="IPR010710">
    <property type="entry name" value="DUF1289"/>
</dbReference>
<keyword evidence="2" id="KW-1185">Reference proteome</keyword>
<proteinExistence type="predicted"/>
<dbReference type="RefSeq" id="WP_117316794.1">
    <property type="nucleotide sequence ID" value="NZ_QQSW01000006.1"/>
</dbReference>
<sequence>MNNNLSEQLASPCVSICALGDDEICTGCYRSADEITDWFLASTEEKREIIARAAARRDAASPFRLL</sequence>
<evidence type="ECO:0000313" key="2">
    <source>
        <dbReference type="Proteomes" id="UP000294980"/>
    </source>
</evidence>
<comment type="caution">
    <text evidence="1">The sequence shown here is derived from an EMBL/GenBank/DDBJ whole genome shotgun (WGS) entry which is preliminary data.</text>
</comment>
<evidence type="ECO:0008006" key="3">
    <source>
        <dbReference type="Google" id="ProtNLM"/>
    </source>
</evidence>
<dbReference type="EMBL" id="SLWX01000001">
    <property type="protein sequence ID" value="TCO78564.1"/>
    <property type="molecule type" value="Genomic_DNA"/>
</dbReference>
<accession>A0A4R2KX32</accession>
<name>A0A4R2KX32_9GAMM</name>
<evidence type="ECO:0000313" key="1">
    <source>
        <dbReference type="EMBL" id="TCO78564.1"/>
    </source>
</evidence>
<dbReference type="Pfam" id="PF06945">
    <property type="entry name" value="DUF1289"/>
    <property type="match status" value="1"/>
</dbReference>
<reference evidence="1 2" key="1">
    <citation type="submission" date="2019-03" db="EMBL/GenBank/DDBJ databases">
        <title>Genomic Encyclopedia of Type Strains, Phase IV (KMG-IV): sequencing the most valuable type-strain genomes for metagenomic binning, comparative biology and taxonomic classification.</title>
        <authorList>
            <person name="Goeker M."/>
        </authorList>
    </citation>
    <scope>NUCLEOTIDE SEQUENCE [LARGE SCALE GENOMIC DNA]</scope>
    <source>
        <strain evidence="1 2">DSM 23344</strain>
    </source>
</reference>
<protein>
    <recommendedName>
        <fullName evidence="3">Fe-S protein YdhL (DUF1289 family)</fullName>
    </recommendedName>
</protein>